<evidence type="ECO:0000313" key="2">
    <source>
        <dbReference type="EMBL" id="CAH1636130.1"/>
    </source>
</evidence>
<accession>A0A9P0HVH7</accession>
<name>A0A9P0HVH7_SPOLI</name>
<sequence>MGMKFSPLSQADMKVKEKQWYETSLDSPTKPEAPLLKKSSSLKRTSSVGNSQAYEIMISTGRHSAMQSPNQIPQSPPVLSPGAVSLESPKNLTVIEQGKCIPYREETKPFEMSDFYKYSTKFRQNNVQKSAPNNPGPSLNSGYNKLPMELPQYAQDHWHGQTN</sequence>
<evidence type="ECO:0000256" key="1">
    <source>
        <dbReference type="SAM" id="MobiDB-lite"/>
    </source>
</evidence>
<keyword evidence="3" id="KW-1185">Reference proteome</keyword>
<feature type="region of interest" description="Disordered" evidence="1">
    <location>
        <begin position="17"/>
        <end position="46"/>
    </location>
</feature>
<feature type="compositionally biased region" description="Polar residues" evidence="1">
    <location>
        <begin position="64"/>
        <end position="73"/>
    </location>
</feature>
<feature type="region of interest" description="Disordered" evidence="1">
    <location>
        <begin position="126"/>
        <end position="163"/>
    </location>
</feature>
<gene>
    <name evidence="2" type="ORF">SPLIT_LOCUS1492</name>
</gene>
<reference evidence="2" key="1">
    <citation type="submission" date="2022-02" db="EMBL/GenBank/DDBJ databases">
        <authorList>
            <person name="King R."/>
        </authorList>
    </citation>
    <scope>NUCLEOTIDE SEQUENCE</scope>
</reference>
<protein>
    <submittedName>
        <fullName evidence="2">Uncharacterized protein</fullName>
    </submittedName>
</protein>
<dbReference type="EMBL" id="LR824543">
    <property type="protein sequence ID" value="CAH1636130.1"/>
    <property type="molecule type" value="Genomic_DNA"/>
</dbReference>
<proteinExistence type="predicted"/>
<feature type="region of interest" description="Disordered" evidence="1">
    <location>
        <begin position="64"/>
        <end position="84"/>
    </location>
</feature>
<dbReference type="AlphaFoldDB" id="A0A9P0HVH7"/>
<feature type="compositionally biased region" description="Polar residues" evidence="1">
    <location>
        <begin position="126"/>
        <end position="143"/>
    </location>
</feature>
<dbReference type="Proteomes" id="UP001153321">
    <property type="component" value="Chromosome 12"/>
</dbReference>
<organism evidence="2 3">
    <name type="scientific">Spodoptera littoralis</name>
    <name type="common">Egyptian cotton leafworm</name>
    <dbReference type="NCBI Taxonomy" id="7109"/>
    <lineage>
        <taxon>Eukaryota</taxon>
        <taxon>Metazoa</taxon>
        <taxon>Ecdysozoa</taxon>
        <taxon>Arthropoda</taxon>
        <taxon>Hexapoda</taxon>
        <taxon>Insecta</taxon>
        <taxon>Pterygota</taxon>
        <taxon>Neoptera</taxon>
        <taxon>Endopterygota</taxon>
        <taxon>Lepidoptera</taxon>
        <taxon>Glossata</taxon>
        <taxon>Ditrysia</taxon>
        <taxon>Noctuoidea</taxon>
        <taxon>Noctuidae</taxon>
        <taxon>Amphipyrinae</taxon>
        <taxon>Spodoptera</taxon>
    </lineage>
</organism>
<evidence type="ECO:0000313" key="3">
    <source>
        <dbReference type="Proteomes" id="UP001153321"/>
    </source>
</evidence>